<dbReference type="GeneID" id="42006656"/>
<feature type="domain" description="Peptidase S8/S53" evidence="12">
    <location>
        <begin position="148"/>
        <end position="592"/>
    </location>
</feature>
<dbReference type="GO" id="GO:0006508">
    <property type="term" value="P:proteolysis"/>
    <property type="evidence" value="ECO:0007669"/>
    <property type="project" value="UniProtKB-KW"/>
</dbReference>
<proteinExistence type="inferred from homology"/>
<feature type="compositionally biased region" description="Low complexity" evidence="11">
    <location>
        <begin position="766"/>
        <end position="794"/>
    </location>
</feature>
<dbReference type="SUPFAM" id="SSF52025">
    <property type="entry name" value="PA domain"/>
    <property type="match status" value="1"/>
</dbReference>
<dbReference type="PANTHER" id="PTHR43806">
    <property type="entry name" value="PEPTIDASE S8"/>
    <property type="match status" value="1"/>
</dbReference>
<gene>
    <name evidence="14" type="ORF">SmJEL517_g05433</name>
</gene>
<dbReference type="InterPro" id="IPR050131">
    <property type="entry name" value="Peptidase_S8_subtilisin-like"/>
</dbReference>
<name>A0A507BW99_9FUNG</name>
<dbReference type="STRING" id="1806994.A0A507BW99"/>
<dbReference type="OrthoDB" id="10256524at2759"/>
<sequence>MATVTHQISSQPVPHYYLVELTNPAVLDGEDTATIAQQQQEFLAHVASIGIPMIERARFKLLFNGFSVKLPINATENADRIANAPMVRNVFPLMVYERPKIPVQAPDDVSIQQQQQTQQESLAGLPPLLSQVHDQTGVSTLHAKNITGRNIRIGIIDTGIDYRHPAFGSCRRIGDLPPCRVAYGYDFVGNGAPAFDVDGPTQLIGADVGGVGDDPMDCSGHGTHVAGIAAASLTPKLVGVAPDALIGAYKVFGCTGGATSDAIIQAMEKAHSDGIDVVNLSIGGGSTWPGVPEARAAAALARSGVIVIAAQGNDGADGLLMSSSPGVASNVISVGATETNYFLGGLLSVSTMPSQRIQWAGSVNPPILNATITLAYEPKSMCSDADMGQNNSIHKNKLVLVRRGVCTVANKAKKIQKMGGVGLVLWNSQPDLFKFALNLDESSIPVFGVSGIDGQLLHDQIVAANYTAQVVFHGNLSAFPNPSGGQVAEFSSFGPSKYQCSPSASRLLLCQYSPLHPLGPDLTIKPNIGAPGALILSSFLSSKGSYAVLSGTSMASPYSAGVSALLASRAKSLNQSTPNIKSTLESTSNTIANASIVRQGAGSINAVASFSATAIISPTLINLGDEASTRHSRTVQVNMTSIASYPITYQINHQPMPAISASQDPWMLPALTNDSYHVSVTIAPSRIEVLPNSTRSVDIEFRLPHDGNSNTTWYYGGFITYTPVDSNRSNTRLHSTYLGLSKNASTLPVFPSNGSSPRMIRQSTTNNNNNLNNNNDKETIPFTSTSSTTPPLQSTLPKKINFRDSVYTISMVFLRPAREASVYMVPYDNPTQGRLVDRLKWIGRSSAKRVSRSVVWDGIGARVHRAYKLVIKVVKAGDGDCHAGGVHDEWSSEWLNVTSVGDPLDF</sequence>
<dbReference type="PROSITE" id="PS00136">
    <property type="entry name" value="SUBTILASE_ASP"/>
    <property type="match status" value="1"/>
</dbReference>
<dbReference type="InterPro" id="IPR046450">
    <property type="entry name" value="PA_dom_sf"/>
</dbReference>
<evidence type="ECO:0000259" key="12">
    <source>
        <dbReference type="Pfam" id="PF00082"/>
    </source>
</evidence>
<evidence type="ECO:0008006" key="16">
    <source>
        <dbReference type="Google" id="ProtNLM"/>
    </source>
</evidence>
<evidence type="ECO:0000256" key="1">
    <source>
        <dbReference type="ARBA" id="ARBA00011073"/>
    </source>
</evidence>
<evidence type="ECO:0000256" key="10">
    <source>
        <dbReference type="RuleBase" id="RU003355"/>
    </source>
</evidence>
<dbReference type="RefSeq" id="XP_031022671.1">
    <property type="nucleotide sequence ID" value="XM_031171359.1"/>
</dbReference>
<accession>A0A507BW99</accession>
<feature type="active site" description="Charge relay system" evidence="8 9">
    <location>
        <position position="553"/>
    </location>
</feature>
<evidence type="ECO:0000256" key="8">
    <source>
        <dbReference type="PIRSR" id="PIRSR615500-1"/>
    </source>
</evidence>
<feature type="active site" description="Charge relay system" evidence="8 9">
    <location>
        <position position="221"/>
    </location>
</feature>
<comment type="caution">
    <text evidence="14">The sequence shown here is derived from an EMBL/GenBank/DDBJ whole genome shotgun (WGS) entry which is preliminary data.</text>
</comment>
<feature type="region of interest" description="Disordered" evidence="11">
    <location>
        <begin position="751"/>
        <end position="794"/>
    </location>
</feature>
<evidence type="ECO:0000256" key="4">
    <source>
        <dbReference type="ARBA" id="ARBA00022670"/>
    </source>
</evidence>
<dbReference type="GO" id="GO:0005615">
    <property type="term" value="C:extracellular space"/>
    <property type="evidence" value="ECO:0007669"/>
    <property type="project" value="TreeGrafter"/>
</dbReference>
<feature type="compositionally biased region" description="Polar residues" evidence="11">
    <location>
        <begin position="751"/>
        <end position="765"/>
    </location>
</feature>
<dbReference type="InterPro" id="IPR036852">
    <property type="entry name" value="Peptidase_S8/S53_dom_sf"/>
</dbReference>
<keyword evidence="15" id="KW-1185">Reference proteome</keyword>
<dbReference type="PROSITE" id="PS00137">
    <property type="entry name" value="SUBTILASE_HIS"/>
    <property type="match status" value="1"/>
</dbReference>
<dbReference type="Gene3D" id="3.40.50.200">
    <property type="entry name" value="Peptidase S8/S53 domain"/>
    <property type="match status" value="1"/>
</dbReference>
<keyword evidence="5" id="KW-0732">Signal</keyword>
<comment type="similarity">
    <text evidence="1 9 10">Belongs to the peptidase S8 family.</text>
</comment>
<dbReference type="InterPro" id="IPR000209">
    <property type="entry name" value="Peptidase_S8/S53_dom"/>
</dbReference>
<evidence type="ECO:0000259" key="13">
    <source>
        <dbReference type="Pfam" id="PF02225"/>
    </source>
</evidence>
<evidence type="ECO:0000256" key="6">
    <source>
        <dbReference type="ARBA" id="ARBA00022801"/>
    </source>
</evidence>
<keyword evidence="3" id="KW-0964">Secreted</keyword>
<dbReference type="PROSITE" id="PS51892">
    <property type="entry name" value="SUBTILASE"/>
    <property type="match status" value="1"/>
</dbReference>
<protein>
    <recommendedName>
        <fullName evidence="16">Peptidase S8/S53 domain-containing protein</fullName>
    </recommendedName>
</protein>
<dbReference type="Pfam" id="PF02225">
    <property type="entry name" value="PA"/>
    <property type="match status" value="1"/>
</dbReference>
<evidence type="ECO:0000256" key="7">
    <source>
        <dbReference type="ARBA" id="ARBA00022825"/>
    </source>
</evidence>
<dbReference type="InterPro" id="IPR023828">
    <property type="entry name" value="Peptidase_S8_Ser-AS"/>
</dbReference>
<keyword evidence="2" id="KW-0134">Cell wall</keyword>
<evidence type="ECO:0000256" key="5">
    <source>
        <dbReference type="ARBA" id="ARBA00022729"/>
    </source>
</evidence>
<feature type="active site" description="Charge relay system" evidence="8 9">
    <location>
        <position position="157"/>
    </location>
</feature>
<dbReference type="PANTHER" id="PTHR43806:SF66">
    <property type="entry name" value="SERIN ENDOPEPTIDASE"/>
    <property type="match status" value="1"/>
</dbReference>
<evidence type="ECO:0000256" key="9">
    <source>
        <dbReference type="PROSITE-ProRule" id="PRU01240"/>
    </source>
</evidence>
<dbReference type="InterPro" id="IPR022398">
    <property type="entry name" value="Peptidase_S8_His-AS"/>
</dbReference>
<dbReference type="Proteomes" id="UP000319731">
    <property type="component" value="Unassembled WGS sequence"/>
</dbReference>
<dbReference type="InterPro" id="IPR023827">
    <property type="entry name" value="Peptidase_S8_Asp-AS"/>
</dbReference>
<dbReference type="InterPro" id="IPR015500">
    <property type="entry name" value="Peptidase_S8_subtilisin-rel"/>
</dbReference>
<evidence type="ECO:0000313" key="14">
    <source>
        <dbReference type="EMBL" id="TPX31179.1"/>
    </source>
</evidence>
<keyword evidence="4 9" id="KW-0645">Protease</keyword>
<evidence type="ECO:0000256" key="11">
    <source>
        <dbReference type="SAM" id="MobiDB-lite"/>
    </source>
</evidence>
<dbReference type="PROSITE" id="PS00138">
    <property type="entry name" value="SUBTILASE_SER"/>
    <property type="match status" value="1"/>
</dbReference>
<keyword evidence="7 9" id="KW-0720">Serine protease</keyword>
<dbReference type="InterPro" id="IPR003137">
    <property type="entry name" value="PA_domain"/>
</dbReference>
<evidence type="ECO:0000256" key="3">
    <source>
        <dbReference type="ARBA" id="ARBA00022525"/>
    </source>
</evidence>
<dbReference type="EMBL" id="QEAO01000049">
    <property type="protein sequence ID" value="TPX31179.1"/>
    <property type="molecule type" value="Genomic_DNA"/>
</dbReference>
<dbReference type="AlphaFoldDB" id="A0A507BW99"/>
<dbReference type="Pfam" id="PF00082">
    <property type="entry name" value="Peptidase_S8"/>
    <property type="match status" value="1"/>
</dbReference>
<dbReference type="Gene3D" id="3.50.30.30">
    <property type="match status" value="1"/>
</dbReference>
<feature type="domain" description="PA" evidence="13">
    <location>
        <begin position="372"/>
        <end position="457"/>
    </location>
</feature>
<dbReference type="PRINTS" id="PR00723">
    <property type="entry name" value="SUBTILISIN"/>
</dbReference>
<organism evidence="14 15">
    <name type="scientific">Synchytrium microbalum</name>
    <dbReference type="NCBI Taxonomy" id="1806994"/>
    <lineage>
        <taxon>Eukaryota</taxon>
        <taxon>Fungi</taxon>
        <taxon>Fungi incertae sedis</taxon>
        <taxon>Chytridiomycota</taxon>
        <taxon>Chytridiomycota incertae sedis</taxon>
        <taxon>Chytridiomycetes</taxon>
        <taxon>Synchytriales</taxon>
        <taxon>Synchytriaceae</taxon>
        <taxon>Synchytrium</taxon>
    </lineage>
</organism>
<keyword evidence="6 9" id="KW-0378">Hydrolase</keyword>
<evidence type="ECO:0000256" key="2">
    <source>
        <dbReference type="ARBA" id="ARBA00022512"/>
    </source>
</evidence>
<dbReference type="GO" id="GO:0004252">
    <property type="term" value="F:serine-type endopeptidase activity"/>
    <property type="evidence" value="ECO:0007669"/>
    <property type="project" value="UniProtKB-UniRule"/>
</dbReference>
<evidence type="ECO:0000313" key="15">
    <source>
        <dbReference type="Proteomes" id="UP000319731"/>
    </source>
</evidence>
<dbReference type="SUPFAM" id="SSF52743">
    <property type="entry name" value="Subtilisin-like"/>
    <property type="match status" value="1"/>
</dbReference>
<reference evidence="14 15" key="1">
    <citation type="journal article" date="2019" name="Sci. Rep.">
        <title>Comparative genomics of chytrid fungi reveal insights into the obligate biotrophic and pathogenic lifestyle of Synchytrium endobioticum.</title>
        <authorList>
            <person name="van de Vossenberg B.T.L.H."/>
            <person name="Warris S."/>
            <person name="Nguyen H.D.T."/>
            <person name="van Gent-Pelzer M.P.E."/>
            <person name="Joly D.L."/>
            <person name="van de Geest H.C."/>
            <person name="Bonants P.J.M."/>
            <person name="Smith D.S."/>
            <person name="Levesque C.A."/>
            <person name="van der Lee T.A.J."/>
        </authorList>
    </citation>
    <scope>NUCLEOTIDE SEQUENCE [LARGE SCALE GENOMIC DNA]</scope>
    <source>
        <strain evidence="14 15">JEL517</strain>
    </source>
</reference>